<organism evidence="3">
    <name type="scientific">Serpula lacrymans var. lacrymans (strain S7.3)</name>
    <name type="common">Dry rot fungus</name>
    <dbReference type="NCBI Taxonomy" id="936435"/>
    <lineage>
        <taxon>Eukaryota</taxon>
        <taxon>Fungi</taxon>
        <taxon>Dikarya</taxon>
        <taxon>Basidiomycota</taxon>
        <taxon>Agaricomycotina</taxon>
        <taxon>Agaricomycetes</taxon>
        <taxon>Agaricomycetidae</taxon>
        <taxon>Boletales</taxon>
        <taxon>Coniophorineae</taxon>
        <taxon>Serpulaceae</taxon>
        <taxon>Serpula</taxon>
    </lineage>
</organism>
<protein>
    <submittedName>
        <fullName evidence="2">Uncharacterized protein</fullName>
    </submittedName>
</protein>
<name>F8Q0R1_SERL3</name>
<proteinExistence type="predicted"/>
<evidence type="ECO:0000313" key="3">
    <source>
        <dbReference type="Proteomes" id="UP000008063"/>
    </source>
</evidence>
<keyword evidence="3" id="KW-1185">Reference proteome</keyword>
<feature type="region of interest" description="Disordered" evidence="1">
    <location>
        <begin position="36"/>
        <end position="76"/>
    </location>
</feature>
<dbReference type="HOGENOM" id="CLU_2661394_0_0_1"/>
<reference evidence="3" key="1">
    <citation type="journal article" date="2011" name="Science">
        <title>The plant cell wall-decomposing machinery underlies the functional diversity of forest fungi.</title>
        <authorList>
            <person name="Eastwood D.C."/>
            <person name="Floudas D."/>
            <person name="Binder M."/>
            <person name="Majcherczyk A."/>
            <person name="Schneider P."/>
            <person name="Aerts A."/>
            <person name="Asiegbu F.O."/>
            <person name="Baker S.E."/>
            <person name="Barry K."/>
            <person name="Bendiksby M."/>
            <person name="Blumentritt M."/>
            <person name="Coutinho P.M."/>
            <person name="Cullen D."/>
            <person name="de Vries R.P."/>
            <person name="Gathman A."/>
            <person name="Goodell B."/>
            <person name="Henrissat B."/>
            <person name="Ihrmark K."/>
            <person name="Kauserud H."/>
            <person name="Kohler A."/>
            <person name="LaButti K."/>
            <person name="Lapidus A."/>
            <person name="Lavin J.L."/>
            <person name="Lee Y.-H."/>
            <person name="Lindquist E."/>
            <person name="Lilly W."/>
            <person name="Lucas S."/>
            <person name="Morin E."/>
            <person name="Murat C."/>
            <person name="Oguiza J.A."/>
            <person name="Park J."/>
            <person name="Pisabarro A.G."/>
            <person name="Riley R."/>
            <person name="Rosling A."/>
            <person name="Salamov A."/>
            <person name="Schmidt O."/>
            <person name="Schmutz J."/>
            <person name="Skrede I."/>
            <person name="Stenlid J."/>
            <person name="Wiebenga A."/>
            <person name="Xie X."/>
            <person name="Kuees U."/>
            <person name="Hibbett D.S."/>
            <person name="Hoffmeister D."/>
            <person name="Hoegberg N."/>
            <person name="Martin F."/>
            <person name="Grigoriev I.V."/>
            <person name="Watkinson S.C."/>
        </authorList>
    </citation>
    <scope>NUCLEOTIDE SEQUENCE [LARGE SCALE GENOMIC DNA]</scope>
    <source>
        <strain evidence="3">strain S7.3</strain>
    </source>
</reference>
<dbReference type="AlphaFoldDB" id="F8Q0R1"/>
<evidence type="ECO:0000256" key="1">
    <source>
        <dbReference type="SAM" id="MobiDB-lite"/>
    </source>
</evidence>
<sequence length="76" mass="8611">MIRYVPSGQGPDLSKGEIKRRQVEEEKKTFMREAVKLLGQQKDAGKGRVSEDSEDSEDHSDDSDEDDSQKGDRKLD</sequence>
<dbReference type="Proteomes" id="UP000008063">
    <property type="component" value="Unassembled WGS sequence"/>
</dbReference>
<dbReference type="EMBL" id="GL945481">
    <property type="protein sequence ID" value="EGN97890.1"/>
    <property type="molecule type" value="Genomic_DNA"/>
</dbReference>
<feature type="region of interest" description="Disordered" evidence="1">
    <location>
        <begin position="1"/>
        <end position="22"/>
    </location>
</feature>
<dbReference type="InParanoid" id="F8Q0R1"/>
<evidence type="ECO:0000313" key="2">
    <source>
        <dbReference type="EMBL" id="EGN97890.1"/>
    </source>
</evidence>
<feature type="non-terminal residue" evidence="2">
    <location>
        <position position="76"/>
    </location>
</feature>
<gene>
    <name evidence="2" type="ORF">SERLA73DRAFT_138049</name>
</gene>
<feature type="compositionally biased region" description="Acidic residues" evidence="1">
    <location>
        <begin position="52"/>
        <end position="67"/>
    </location>
</feature>
<accession>F8Q0R1</accession>